<dbReference type="InterPro" id="IPR006783">
    <property type="entry name" value="Transposase_ISC1217"/>
</dbReference>
<organism evidence="3 4">
    <name type="scientific">Alicyclobacillus acidoterrestris (strain ATCC 49025 / DSM 3922 / CIP 106132 / NCIMB 13137 / GD3B)</name>
    <dbReference type="NCBI Taxonomy" id="1356854"/>
    <lineage>
        <taxon>Bacteria</taxon>
        <taxon>Bacillati</taxon>
        <taxon>Bacillota</taxon>
        <taxon>Bacilli</taxon>
        <taxon>Bacillales</taxon>
        <taxon>Alicyclobacillaceae</taxon>
        <taxon>Alicyclobacillus</taxon>
    </lineage>
</organism>
<dbReference type="InterPro" id="IPR012337">
    <property type="entry name" value="RNaseH-like_sf"/>
</dbReference>
<evidence type="ECO:0000256" key="1">
    <source>
        <dbReference type="SAM" id="Phobius"/>
    </source>
</evidence>
<dbReference type="AlphaFoldDB" id="A0A9E6ZRY5"/>
<evidence type="ECO:0000313" key="4">
    <source>
        <dbReference type="Proteomes" id="UP000829401"/>
    </source>
</evidence>
<dbReference type="RefSeq" id="WP_031218120.1">
    <property type="nucleotide sequence ID" value="NZ_AURB01000097.1"/>
</dbReference>
<keyword evidence="1" id="KW-0472">Membrane</keyword>
<dbReference type="SUPFAM" id="SSF53098">
    <property type="entry name" value="Ribonuclease H-like"/>
    <property type="match status" value="1"/>
</dbReference>
<accession>A0A9E6ZRY5</accession>
<keyword evidence="4" id="KW-1185">Reference proteome</keyword>
<feature type="transmembrane region" description="Helical" evidence="1">
    <location>
        <begin position="37"/>
        <end position="54"/>
    </location>
</feature>
<dbReference type="Pfam" id="PF04693">
    <property type="entry name" value="DDE_Tnp_2"/>
    <property type="match status" value="1"/>
</dbReference>
<keyword evidence="1" id="KW-0812">Transmembrane</keyword>
<dbReference type="Pfam" id="PF13546">
    <property type="entry name" value="DDE_5"/>
    <property type="match status" value="1"/>
</dbReference>
<name>A0A9E6ZRY5_ALIAG</name>
<reference evidence="4" key="1">
    <citation type="journal article" date="2022" name="G3 (Bethesda)">
        <title>Unveiling the complete genome sequence of Alicyclobacillus acidoterrestris DSM 3922T, a taint-producing strain.</title>
        <authorList>
            <person name="Leonardo I.C."/>
            <person name="Barreto Crespo M.T."/>
            <person name="Gaspar F.B."/>
        </authorList>
    </citation>
    <scope>NUCLEOTIDE SEQUENCE [LARGE SCALE GENOMIC DNA]</scope>
    <source>
        <strain evidence="4">DSM 3922</strain>
    </source>
</reference>
<dbReference type="EMBL" id="CP080467">
    <property type="protein sequence ID" value="UNO48094.1"/>
    <property type="molecule type" value="Genomic_DNA"/>
</dbReference>
<keyword evidence="1" id="KW-1133">Transmembrane helix</keyword>
<evidence type="ECO:0000259" key="2">
    <source>
        <dbReference type="Pfam" id="PF13546"/>
    </source>
</evidence>
<gene>
    <name evidence="3" type="ORF">K1I37_15600</name>
</gene>
<dbReference type="KEGG" id="aaco:K1I37_15600"/>
<proteinExistence type="predicted"/>
<dbReference type="OrthoDB" id="29496at2"/>
<evidence type="ECO:0000313" key="3">
    <source>
        <dbReference type="EMBL" id="UNO48094.1"/>
    </source>
</evidence>
<dbReference type="Gene3D" id="3.90.350.10">
    <property type="entry name" value="Transposase Inhibitor Protein From Tn5, Chain A, domain 1"/>
    <property type="match status" value="1"/>
</dbReference>
<sequence>MIEHNVENNQLPVEIRPAFQELRVLSHLRKAGITKRFGFSCSFLFQLVFVLIFHHRNWFQLLDGAKGASLPGKDTVYRFLNHTGFAWRRFLLSLSVETVSKTKSLTSDERVNVFIVDDSMYERNRSKSVELLARLKDHAWNCYYKGFRMLTLGWSDGHTFIPLDFSLLSSVKSQIHGINQSIDKRTHGYKRRIESLLPAPQIVPAMIDRALAAGMNAPYVLMDSWFTYAPLIQAILDRGLDVIGMVKTDNKRYLLGDRRLTLQELYYAATPVQGTNKNILRAINTQLSPGIPIKMVFVRHRAHKKEWLAILCTDTSLTVEEIIQIYGIRWDIEVFFKCTKSLLRLQKEFQGRSYDMLISHTTIVFSRYILLAWQHRQSTDDRTLGNLFLALCDEVSDLDWAIVLKQLVDFVISVAKKSSKRISTFIISQLQNWINGLPRYIKAYLPVLVCES</sequence>
<dbReference type="Proteomes" id="UP000829401">
    <property type="component" value="Chromosome"/>
</dbReference>
<feature type="domain" description="Transposase IS701-like DDE" evidence="2">
    <location>
        <begin position="73"/>
        <end position="257"/>
    </location>
</feature>
<protein>
    <submittedName>
        <fullName evidence="3">Transposase</fullName>
    </submittedName>
</protein>
<dbReference type="InterPro" id="IPR038721">
    <property type="entry name" value="IS701-like_DDE_dom"/>
</dbReference>